<evidence type="ECO:0000313" key="7">
    <source>
        <dbReference type="Proteomes" id="UP000478183"/>
    </source>
</evidence>
<protein>
    <submittedName>
        <fullName evidence="6">Type IV secretion system protein VirB3</fullName>
    </submittedName>
</protein>
<evidence type="ECO:0000256" key="2">
    <source>
        <dbReference type="ARBA" id="ARBA00022692"/>
    </source>
</evidence>
<dbReference type="InterPro" id="IPR007792">
    <property type="entry name" value="T4SS_VirB3/TrbD/AvhB"/>
</dbReference>
<keyword evidence="4 5" id="KW-0472">Membrane</keyword>
<keyword evidence="7" id="KW-1185">Reference proteome</keyword>
<dbReference type="Pfam" id="PF05101">
    <property type="entry name" value="VirB3"/>
    <property type="match status" value="1"/>
</dbReference>
<sequence length="95" mass="10626">MERTPVILGLTRQAKLWGLPMPYMLAVASVTVLPFMWTSQHLILSLTFLALGPVWYGLARIAAAANPNGTQVLRVILQKTPPALNRSRRKGRRYV</sequence>
<dbReference type="GO" id="GO:0016020">
    <property type="term" value="C:membrane"/>
    <property type="evidence" value="ECO:0007669"/>
    <property type="project" value="UniProtKB-SubCell"/>
</dbReference>
<dbReference type="Proteomes" id="UP000478183">
    <property type="component" value="Unassembled WGS sequence"/>
</dbReference>
<dbReference type="EMBL" id="WMIE01000015">
    <property type="protein sequence ID" value="MTH79441.1"/>
    <property type="molecule type" value="Genomic_DNA"/>
</dbReference>
<feature type="transmembrane region" description="Helical" evidence="5">
    <location>
        <begin position="21"/>
        <end position="37"/>
    </location>
</feature>
<comment type="caution">
    <text evidence="6">The sequence shown here is derived from an EMBL/GenBank/DDBJ whole genome shotgun (WGS) entry which is preliminary data.</text>
</comment>
<comment type="subcellular location">
    <subcellularLocation>
        <location evidence="1">Membrane</location>
    </subcellularLocation>
</comment>
<gene>
    <name evidence="6" type="ORF">GL286_17120</name>
</gene>
<proteinExistence type="predicted"/>
<dbReference type="OrthoDB" id="7860899at2"/>
<evidence type="ECO:0000256" key="5">
    <source>
        <dbReference type="SAM" id="Phobius"/>
    </source>
</evidence>
<dbReference type="AlphaFoldDB" id="A0A6L6JHS8"/>
<evidence type="ECO:0000256" key="1">
    <source>
        <dbReference type="ARBA" id="ARBA00004370"/>
    </source>
</evidence>
<feature type="transmembrane region" description="Helical" evidence="5">
    <location>
        <begin position="43"/>
        <end position="63"/>
    </location>
</feature>
<name>A0A6L6JHS8_9RHOB</name>
<dbReference type="RefSeq" id="WP_155096799.1">
    <property type="nucleotide sequence ID" value="NZ_WMIE01000015.1"/>
</dbReference>
<evidence type="ECO:0000313" key="6">
    <source>
        <dbReference type="EMBL" id="MTH79441.1"/>
    </source>
</evidence>
<evidence type="ECO:0000256" key="3">
    <source>
        <dbReference type="ARBA" id="ARBA00022989"/>
    </source>
</evidence>
<keyword evidence="2 5" id="KW-0812">Transmembrane</keyword>
<keyword evidence="3 5" id="KW-1133">Transmembrane helix</keyword>
<evidence type="ECO:0000256" key="4">
    <source>
        <dbReference type="ARBA" id="ARBA00023136"/>
    </source>
</evidence>
<organism evidence="6 7">
    <name type="scientific">Paracoccus aestuariivivens</name>
    <dbReference type="NCBI Taxonomy" id="1820333"/>
    <lineage>
        <taxon>Bacteria</taxon>
        <taxon>Pseudomonadati</taxon>
        <taxon>Pseudomonadota</taxon>
        <taxon>Alphaproteobacteria</taxon>
        <taxon>Rhodobacterales</taxon>
        <taxon>Paracoccaceae</taxon>
        <taxon>Paracoccus</taxon>
    </lineage>
</organism>
<accession>A0A6L6JHS8</accession>
<reference evidence="6 7" key="1">
    <citation type="submission" date="2019-11" db="EMBL/GenBank/DDBJ databases">
        <authorList>
            <person name="Dong K."/>
        </authorList>
    </citation>
    <scope>NUCLEOTIDE SEQUENCE [LARGE SCALE GENOMIC DNA]</scope>
    <source>
        <strain evidence="6 7">NBRC 111993</strain>
    </source>
</reference>